<dbReference type="FunFam" id="3.30.1330.40:FF:000001">
    <property type="entry name" value="L-PSP family endoribonuclease"/>
    <property type="match status" value="1"/>
</dbReference>
<comment type="caution">
    <text evidence="2">The sequence shown here is derived from an EMBL/GenBank/DDBJ whole genome shotgun (WGS) entry which is preliminary data.</text>
</comment>
<dbReference type="SUPFAM" id="SSF55298">
    <property type="entry name" value="YjgF-like"/>
    <property type="match status" value="1"/>
</dbReference>
<evidence type="ECO:0000313" key="2">
    <source>
        <dbReference type="EMBL" id="OIR16719.1"/>
    </source>
</evidence>
<dbReference type="PANTHER" id="PTHR11803:SF39">
    <property type="entry name" value="2-IMINOBUTANOATE_2-IMINOPROPANOATE DEAMINASE"/>
    <property type="match status" value="1"/>
</dbReference>
<dbReference type="EC" id="3.5.99.10" evidence="2"/>
<gene>
    <name evidence="2" type="primary">yabJ_1</name>
    <name evidence="2" type="ORF">GALL_25380</name>
</gene>
<dbReference type="PANTHER" id="PTHR11803">
    <property type="entry name" value="2-IMINOBUTANOATE/2-IMINOPROPANOATE DEAMINASE RIDA"/>
    <property type="match status" value="1"/>
</dbReference>
<name>A0A1J5T772_9ZZZZ</name>
<dbReference type="GO" id="GO:0005829">
    <property type="term" value="C:cytosol"/>
    <property type="evidence" value="ECO:0007669"/>
    <property type="project" value="TreeGrafter"/>
</dbReference>
<dbReference type="NCBIfam" id="TIGR00004">
    <property type="entry name" value="Rid family detoxifying hydrolase"/>
    <property type="match status" value="1"/>
</dbReference>
<dbReference type="InterPro" id="IPR006056">
    <property type="entry name" value="RidA"/>
</dbReference>
<dbReference type="CDD" id="cd00448">
    <property type="entry name" value="YjgF_YER057c_UK114_family"/>
    <property type="match status" value="1"/>
</dbReference>
<dbReference type="Gene3D" id="3.30.1330.40">
    <property type="entry name" value="RutC-like"/>
    <property type="match status" value="1"/>
</dbReference>
<accession>A0A1J5T772</accession>
<reference evidence="2" key="1">
    <citation type="submission" date="2016-10" db="EMBL/GenBank/DDBJ databases">
        <title>Sequence of Gallionella enrichment culture.</title>
        <authorList>
            <person name="Poehlein A."/>
            <person name="Muehling M."/>
            <person name="Daniel R."/>
        </authorList>
    </citation>
    <scope>NUCLEOTIDE SEQUENCE</scope>
</reference>
<keyword evidence="2" id="KW-0378">Hydrolase</keyword>
<dbReference type="Pfam" id="PF01042">
    <property type="entry name" value="Ribonuc_L-PSP"/>
    <property type="match status" value="1"/>
</dbReference>
<comment type="similarity">
    <text evidence="1">Belongs to the RutC family.</text>
</comment>
<evidence type="ECO:0000256" key="1">
    <source>
        <dbReference type="ARBA" id="ARBA00010552"/>
    </source>
</evidence>
<organism evidence="2">
    <name type="scientific">mine drainage metagenome</name>
    <dbReference type="NCBI Taxonomy" id="410659"/>
    <lineage>
        <taxon>unclassified sequences</taxon>
        <taxon>metagenomes</taxon>
        <taxon>ecological metagenomes</taxon>
    </lineage>
</organism>
<dbReference type="GO" id="GO:0120241">
    <property type="term" value="F:2-iminobutanoate/2-iminopropanoate deaminase"/>
    <property type="evidence" value="ECO:0007669"/>
    <property type="project" value="UniProtKB-EC"/>
</dbReference>
<dbReference type="InterPro" id="IPR035959">
    <property type="entry name" value="RutC-like_sf"/>
</dbReference>
<protein>
    <submittedName>
        <fullName evidence="2">2-iminobutanoate/2-iminopropanoate deaminase</fullName>
        <ecNumber evidence="2">3.5.99.10</ecNumber>
    </submittedName>
</protein>
<dbReference type="AlphaFoldDB" id="A0A1J5T772"/>
<proteinExistence type="inferred from homology"/>
<sequence length="128" mass="13750">MSNKFVIQTPDAPAAIGTYSQAVRVDNTVYLSGQIGLDPNTMNMVEGIEAQVHRVFQNLRAVADAAGGSLDDMVKLNVYLTDLAHFAKVNEIMATYFHQPYPARAAVGVASLPRAALVEADGVLCLQE</sequence>
<dbReference type="EMBL" id="MLJW01000006">
    <property type="protein sequence ID" value="OIR16719.1"/>
    <property type="molecule type" value="Genomic_DNA"/>
</dbReference>
<dbReference type="InterPro" id="IPR006175">
    <property type="entry name" value="YjgF/YER057c/UK114"/>
</dbReference>